<dbReference type="AlphaFoldDB" id="A0AA88RIH2"/>
<feature type="domain" description="NTF2" evidence="3">
    <location>
        <begin position="18"/>
        <end position="135"/>
    </location>
</feature>
<sequence>MASHKSSSSLSLPHADYVAWSFVEQYYNMLQDSPENAHTFYRESSVVGLPGSDDAMVSVTTLQGIHEKIMASNSKDHRIEIADVYAQDSYMGGVIARVAGFLTAKDTGASREFTQTFFLAKQDDGYFVLNDFLLLKKPSKPPRPLQPSIPSSLGQRSKPSTPAQPSKPSTPDQAPAKPVQPLVLSDLDSKPPASNNVLPVQPLVLSNPAQIAKLAVVSKPQATAHVLPAAKPASNNGQQDGEASYQSTATEAVPSAAVNFAPLAAPAKSVVVRVAPSTDHQLTAMPECKLAAPPGAIGVADDDEELKVVIKSLAPNVSADLLIRKLKKFGPVKPQNVQFRNNTATVKFESTQSINDAAGAYSIQIHGKECRIEKLKQPKKPPQNANNNTGKSAPSCSNGGTKWEAKQRRHNGKVEQGGIDGEAGKQGGSNGVVNQFGSANRS</sequence>
<dbReference type="InterPro" id="IPR039539">
    <property type="entry name" value="Ras_GTPase_bind_prot"/>
</dbReference>
<dbReference type="Gene3D" id="3.10.450.50">
    <property type="match status" value="1"/>
</dbReference>
<dbReference type="PANTHER" id="PTHR10693:SF70">
    <property type="entry name" value="NUCLEOTIDE-BINDING ALPHA-BETA PLAIT DOMAIN, NTF2-LIKE DOMAIN PROTEIN-RELATED"/>
    <property type="match status" value="1"/>
</dbReference>
<dbReference type="CDD" id="cd00590">
    <property type="entry name" value="RRM_SF"/>
    <property type="match status" value="1"/>
</dbReference>
<dbReference type="CDD" id="cd00780">
    <property type="entry name" value="NTF2"/>
    <property type="match status" value="1"/>
</dbReference>
<dbReference type="Pfam" id="PF02136">
    <property type="entry name" value="NTF2"/>
    <property type="match status" value="1"/>
</dbReference>
<dbReference type="InterPro" id="IPR018222">
    <property type="entry name" value="Nuclear_transport_factor_2_euk"/>
</dbReference>
<organism evidence="4 5">
    <name type="scientific">Escallonia rubra</name>
    <dbReference type="NCBI Taxonomy" id="112253"/>
    <lineage>
        <taxon>Eukaryota</taxon>
        <taxon>Viridiplantae</taxon>
        <taxon>Streptophyta</taxon>
        <taxon>Embryophyta</taxon>
        <taxon>Tracheophyta</taxon>
        <taxon>Spermatophyta</taxon>
        <taxon>Magnoliopsida</taxon>
        <taxon>eudicotyledons</taxon>
        <taxon>Gunneridae</taxon>
        <taxon>Pentapetalae</taxon>
        <taxon>asterids</taxon>
        <taxon>campanulids</taxon>
        <taxon>Escalloniales</taxon>
        <taxon>Escalloniaceae</taxon>
        <taxon>Escallonia</taxon>
    </lineage>
</organism>
<dbReference type="InterPro" id="IPR035979">
    <property type="entry name" value="RBD_domain_sf"/>
</dbReference>
<dbReference type="Gene3D" id="3.30.70.330">
    <property type="match status" value="1"/>
</dbReference>
<name>A0AA88RIH2_9ASTE</name>
<evidence type="ECO:0000313" key="5">
    <source>
        <dbReference type="Proteomes" id="UP001187471"/>
    </source>
</evidence>
<evidence type="ECO:0000256" key="2">
    <source>
        <dbReference type="SAM" id="MobiDB-lite"/>
    </source>
</evidence>
<keyword evidence="1" id="KW-0694">RNA-binding</keyword>
<comment type="caution">
    <text evidence="4">The sequence shown here is derived from an EMBL/GenBank/DDBJ whole genome shotgun (WGS) entry which is preliminary data.</text>
</comment>
<gene>
    <name evidence="4" type="ORF">RJ640_027256</name>
</gene>
<dbReference type="PROSITE" id="PS50177">
    <property type="entry name" value="NTF2_DOMAIN"/>
    <property type="match status" value="1"/>
</dbReference>
<dbReference type="GO" id="GO:0005829">
    <property type="term" value="C:cytosol"/>
    <property type="evidence" value="ECO:0007669"/>
    <property type="project" value="TreeGrafter"/>
</dbReference>
<feature type="compositionally biased region" description="Polar residues" evidence="2">
    <location>
        <begin position="154"/>
        <end position="172"/>
    </location>
</feature>
<dbReference type="InterPro" id="IPR012677">
    <property type="entry name" value="Nucleotide-bd_a/b_plait_sf"/>
</dbReference>
<accession>A0AA88RIH2</accession>
<dbReference type="SUPFAM" id="SSF54928">
    <property type="entry name" value="RNA-binding domain, RBD"/>
    <property type="match status" value="1"/>
</dbReference>
<dbReference type="PANTHER" id="PTHR10693">
    <property type="entry name" value="RAS GTPASE-ACTIVATING PROTEIN-BINDING PROTEIN"/>
    <property type="match status" value="1"/>
</dbReference>
<keyword evidence="5" id="KW-1185">Reference proteome</keyword>
<feature type="region of interest" description="Disordered" evidence="2">
    <location>
        <begin position="139"/>
        <end position="178"/>
    </location>
</feature>
<feature type="region of interest" description="Disordered" evidence="2">
    <location>
        <begin position="376"/>
        <end position="442"/>
    </location>
</feature>
<dbReference type="InterPro" id="IPR002075">
    <property type="entry name" value="NTF2_dom"/>
</dbReference>
<dbReference type="SUPFAM" id="SSF54427">
    <property type="entry name" value="NTF2-like"/>
    <property type="match status" value="1"/>
</dbReference>
<reference evidence="4" key="1">
    <citation type="submission" date="2022-12" db="EMBL/GenBank/DDBJ databases">
        <title>Draft genome assemblies for two species of Escallonia (Escalloniales).</title>
        <authorList>
            <person name="Chanderbali A."/>
            <person name="Dervinis C."/>
            <person name="Anghel I."/>
            <person name="Soltis D."/>
            <person name="Soltis P."/>
            <person name="Zapata F."/>
        </authorList>
    </citation>
    <scope>NUCLEOTIDE SEQUENCE</scope>
    <source>
        <strain evidence="4">UCBG92.1500</strain>
        <tissue evidence="4">Leaf</tissue>
    </source>
</reference>
<proteinExistence type="predicted"/>
<dbReference type="InterPro" id="IPR032710">
    <property type="entry name" value="NTF2-like_dom_sf"/>
</dbReference>
<dbReference type="GO" id="GO:1990904">
    <property type="term" value="C:ribonucleoprotein complex"/>
    <property type="evidence" value="ECO:0007669"/>
    <property type="project" value="TreeGrafter"/>
</dbReference>
<feature type="compositionally biased region" description="Polar residues" evidence="2">
    <location>
        <begin position="431"/>
        <end position="442"/>
    </location>
</feature>
<evidence type="ECO:0000259" key="3">
    <source>
        <dbReference type="PROSITE" id="PS50177"/>
    </source>
</evidence>
<dbReference type="Proteomes" id="UP001187471">
    <property type="component" value="Unassembled WGS sequence"/>
</dbReference>
<evidence type="ECO:0000313" key="4">
    <source>
        <dbReference type="EMBL" id="KAK2979676.1"/>
    </source>
</evidence>
<dbReference type="EMBL" id="JAVXUO010001728">
    <property type="protein sequence ID" value="KAK2979676.1"/>
    <property type="molecule type" value="Genomic_DNA"/>
</dbReference>
<feature type="compositionally biased region" description="Gly residues" evidence="2">
    <location>
        <begin position="418"/>
        <end position="430"/>
    </location>
</feature>
<protein>
    <recommendedName>
        <fullName evidence="3">NTF2 domain-containing protein</fullName>
    </recommendedName>
</protein>
<evidence type="ECO:0000256" key="1">
    <source>
        <dbReference type="ARBA" id="ARBA00022884"/>
    </source>
</evidence>
<dbReference type="GO" id="GO:0003729">
    <property type="term" value="F:mRNA binding"/>
    <property type="evidence" value="ECO:0007669"/>
    <property type="project" value="TreeGrafter"/>
</dbReference>
<feature type="compositionally biased region" description="Polar residues" evidence="2">
    <location>
        <begin position="389"/>
        <end position="400"/>
    </location>
</feature>